<keyword evidence="4" id="KW-1185">Reference proteome</keyword>
<dbReference type="EMBL" id="JARJLM010000227">
    <property type="protein sequence ID" value="MDF3833910.1"/>
    <property type="molecule type" value="Genomic_DNA"/>
</dbReference>
<organism evidence="3 4">
    <name type="scientific">Cupriavidus basilensis</name>
    <dbReference type="NCBI Taxonomy" id="68895"/>
    <lineage>
        <taxon>Bacteria</taxon>
        <taxon>Pseudomonadati</taxon>
        <taxon>Pseudomonadota</taxon>
        <taxon>Betaproteobacteria</taxon>
        <taxon>Burkholderiales</taxon>
        <taxon>Burkholderiaceae</taxon>
        <taxon>Cupriavidus</taxon>
    </lineage>
</organism>
<feature type="region of interest" description="Disordered" evidence="2">
    <location>
        <begin position="1"/>
        <end position="30"/>
    </location>
</feature>
<name>A0ABT6AMR0_9BURK</name>
<comment type="caution">
    <text evidence="3">The sequence shown here is derived from an EMBL/GenBank/DDBJ whole genome shotgun (WGS) entry which is preliminary data.</text>
</comment>
<dbReference type="Proteomes" id="UP001216674">
    <property type="component" value="Unassembled WGS sequence"/>
</dbReference>
<reference evidence="3 4" key="1">
    <citation type="submission" date="2023-03" db="EMBL/GenBank/DDBJ databases">
        <title>Draft assemblies of triclosan tolerant bacteria isolated from returned activated sludge.</title>
        <authorList>
            <person name="Van Hamelsveld S."/>
        </authorList>
    </citation>
    <scope>NUCLEOTIDE SEQUENCE [LARGE SCALE GENOMIC DNA]</scope>
    <source>
        <strain evidence="3 4">GW210010_S58</strain>
    </source>
</reference>
<gene>
    <name evidence="3" type="ORF">P3W85_13250</name>
</gene>
<dbReference type="Pfam" id="PF16930">
    <property type="entry name" value="Porin_5"/>
    <property type="match status" value="1"/>
</dbReference>
<accession>A0ABT6AMR0</accession>
<protein>
    <submittedName>
        <fullName evidence="3">Porin</fullName>
    </submittedName>
</protein>
<evidence type="ECO:0000313" key="3">
    <source>
        <dbReference type="EMBL" id="MDF3833910.1"/>
    </source>
</evidence>
<dbReference type="InterPro" id="IPR032638">
    <property type="entry name" value="Porin_5"/>
</dbReference>
<dbReference type="InterPro" id="IPR011250">
    <property type="entry name" value="OMP/PagP_B-barrel"/>
</dbReference>
<sequence length="600" mass="64698">MNHPAIPQRHSGRGAAWPAGRASQQPAPARKTQILAAAMAIALLGASAAGHAQSAAPAESSMVRLIRSLIQSGALNKDAGEALLAQAQTEAMAAQQAQRLAAAPAAGGLRPEPGDVRVPYISETVRDEIRDEVKGQVMAQAKAEGWAAPNETPEWTKRIHVEGDIRVRNESRFFSGGNSDIAIDWAAINQGSGFDVNPNTNLSLPPLLNTRQNRPNILRARARVGILADISDSTHAGVRLATGNDDSPVSTNQTLGGGLAKKNVWLDQGWLSYKPAEWVNITGGRFGNPFVSSDLLFSNDLNFDGLAAQFEKALPQRDVTLFGTLGLVPLEYSSDSFPSRSQNKMGSEKKWLLGAQAGAEWKVNSDNRLRGAVAYYDFRNVSGRLSQPCALYAGADGCSTDWSRPAFMQKGNTLMLLRNIALNPLDPAGTPQPQFVGLASKFQLLDLNMRWETKVAGRYGLRLDANYVRNLAYDENGMFTRANGGIVNNFGGSGGTTRADFKSGGNAYMFQATLGKPSPSARGDWNVLAGYKRIEPDAMPDAYNDPTFHLGGTNARGYYVSGSYAIDKNTWVTGRWTSTKEVFGPPLAIDILQVEINTRF</sequence>
<evidence type="ECO:0000256" key="2">
    <source>
        <dbReference type="SAM" id="MobiDB-lite"/>
    </source>
</evidence>
<dbReference type="SUPFAM" id="SSF56925">
    <property type="entry name" value="OMPA-like"/>
    <property type="match status" value="1"/>
</dbReference>
<evidence type="ECO:0000313" key="4">
    <source>
        <dbReference type="Proteomes" id="UP001216674"/>
    </source>
</evidence>
<comment type="subcellular location">
    <subcellularLocation>
        <location evidence="1">Cell outer membrane</location>
    </subcellularLocation>
</comment>
<proteinExistence type="predicted"/>
<evidence type="ECO:0000256" key="1">
    <source>
        <dbReference type="ARBA" id="ARBA00004442"/>
    </source>
</evidence>
<dbReference type="RefSeq" id="WP_276265114.1">
    <property type="nucleotide sequence ID" value="NZ_JARJLM010000227.1"/>
</dbReference>